<dbReference type="OrthoDB" id="43333at2157"/>
<evidence type="ECO:0000256" key="3">
    <source>
        <dbReference type="SAM" id="MobiDB-lite"/>
    </source>
</evidence>
<dbReference type="AlphaFoldDB" id="A0A1H3Z514"/>
<name>A0A1H3Z514_9EURY</name>
<dbReference type="InterPro" id="IPR051257">
    <property type="entry name" value="Diverse_CBS-Domain"/>
</dbReference>
<dbReference type="SMART" id="SM00116">
    <property type="entry name" value="CBS"/>
    <property type="match status" value="2"/>
</dbReference>
<dbReference type="Pfam" id="PF00571">
    <property type="entry name" value="CBS"/>
    <property type="match status" value="2"/>
</dbReference>
<reference evidence="5 6" key="1">
    <citation type="submission" date="2016-10" db="EMBL/GenBank/DDBJ databases">
        <authorList>
            <person name="de Groot N.N."/>
        </authorList>
    </citation>
    <scope>NUCLEOTIDE SEQUENCE [LARGE SCALE GENOMIC DNA]</scope>
    <source>
        <strain evidence="5 6">CGMCC 1.8712</strain>
    </source>
</reference>
<sequence>MMQSLAAEMALTGYGRTVSPDASATEAARILRDSDVSLLVVEDDGVEGVVTESDFVAMVAETTDPVSVSEIMSSPPVAVSPMTSLETVVDEMRTHGVERVLVVDETPQSADEYWGFASIRSVAEHTTEETVDLTQVTPSADADAPATSITSD</sequence>
<gene>
    <name evidence="5" type="ORF">SAMN04488065_2159</name>
</gene>
<dbReference type="PROSITE" id="PS51371">
    <property type="entry name" value="CBS"/>
    <property type="match status" value="1"/>
</dbReference>
<protein>
    <submittedName>
        <fullName evidence="5">CBS domain-containing protein</fullName>
    </submittedName>
</protein>
<evidence type="ECO:0000313" key="5">
    <source>
        <dbReference type="EMBL" id="SEA18750.1"/>
    </source>
</evidence>
<dbReference type="Proteomes" id="UP000236755">
    <property type="component" value="Unassembled WGS sequence"/>
</dbReference>
<evidence type="ECO:0000256" key="1">
    <source>
        <dbReference type="ARBA" id="ARBA00023122"/>
    </source>
</evidence>
<accession>A0A1H3Z514</accession>
<feature type="domain" description="CBS" evidence="4">
    <location>
        <begin position="72"/>
        <end position="133"/>
    </location>
</feature>
<dbReference type="EMBL" id="FNQT01000003">
    <property type="protein sequence ID" value="SEA18750.1"/>
    <property type="molecule type" value="Genomic_DNA"/>
</dbReference>
<dbReference type="STRING" id="555874.SAMN04488065_2159"/>
<evidence type="ECO:0000256" key="2">
    <source>
        <dbReference type="PROSITE-ProRule" id="PRU00703"/>
    </source>
</evidence>
<organism evidence="5 6">
    <name type="scientific">Haloplanus vescus</name>
    <dbReference type="NCBI Taxonomy" id="555874"/>
    <lineage>
        <taxon>Archaea</taxon>
        <taxon>Methanobacteriati</taxon>
        <taxon>Methanobacteriota</taxon>
        <taxon>Stenosarchaea group</taxon>
        <taxon>Halobacteria</taxon>
        <taxon>Halobacteriales</taxon>
        <taxon>Haloferacaceae</taxon>
        <taxon>Haloplanus</taxon>
    </lineage>
</organism>
<dbReference type="PANTHER" id="PTHR43080">
    <property type="entry name" value="CBS DOMAIN-CONTAINING PROTEIN CBSX3, MITOCHONDRIAL"/>
    <property type="match status" value="1"/>
</dbReference>
<evidence type="ECO:0000259" key="4">
    <source>
        <dbReference type="PROSITE" id="PS51371"/>
    </source>
</evidence>
<dbReference type="SUPFAM" id="SSF54631">
    <property type="entry name" value="CBS-domain pair"/>
    <property type="match status" value="1"/>
</dbReference>
<dbReference type="InterPro" id="IPR046342">
    <property type="entry name" value="CBS_dom_sf"/>
</dbReference>
<keyword evidence="6" id="KW-1185">Reference proteome</keyword>
<keyword evidence="1 2" id="KW-0129">CBS domain</keyword>
<dbReference type="PANTHER" id="PTHR43080:SF2">
    <property type="entry name" value="CBS DOMAIN-CONTAINING PROTEIN"/>
    <property type="match status" value="1"/>
</dbReference>
<dbReference type="Gene3D" id="3.10.580.10">
    <property type="entry name" value="CBS-domain"/>
    <property type="match status" value="1"/>
</dbReference>
<dbReference type="RefSeq" id="WP_176791230.1">
    <property type="nucleotide sequence ID" value="NZ_FNQT01000003.1"/>
</dbReference>
<evidence type="ECO:0000313" key="6">
    <source>
        <dbReference type="Proteomes" id="UP000236755"/>
    </source>
</evidence>
<feature type="region of interest" description="Disordered" evidence="3">
    <location>
        <begin position="129"/>
        <end position="152"/>
    </location>
</feature>
<proteinExistence type="predicted"/>
<dbReference type="InterPro" id="IPR000644">
    <property type="entry name" value="CBS_dom"/>
</dbReference>